<evidence type="ECO:0000313" key="2">
    <source>
        <dbReference type="Proteomes" id="UP000008311"/>
    </source>
</evidence>
<protein>
    <submittedName>
        <fullName evidence="1">Uncharacterized protein</fullName>
    </submittedName>
</protein>
<accession>B9TG59</accession>
<dbReference type="EMBL" id="EQ980387">
    <property type="protein sequence ID" value="EEF25154.1"/>
    <property type="molecule type" value="Genomic_DNA"/>
</dbReference>
<proteinExistence type="predicted"/>
<dbReference type="InParanoid" id="B9TG59"/>
<reference evidence="2" key="1">
    <citation type="journal article" date="2010" name="Nat. Biotechnol.">
        <title>Draft genome sequence of the oilseed species Ricinus communis.</title>
        <authorList>
            <person name="Chan A.P."/>
            <person name="Crabtree J."/>
            <person name="Zhao Q."/>
            <person name="Lorenzi H."/>
            <person name="Orvis J."/>
            <person name="Puiu D."/>
            <person name="Melake-Berhan A."/>
            <person name="Jones K.M."/>
            <person name="Redman J."/>
            <person name="Chen G."/>
            <person name="Cahoon E.B."/>
            <person name="Gedil M."/>
            <person name="Stanke M."/>
            <person name="Haas B.J."/>
            <person name="Wortman J.R."/>
            <person name="Fraser-Liggett C.M."/>
            <person name="Ravel J."/>
            <person name="Rabinowicz P.D."/>
        </authorList>
    </citation>
    <scope>NUCLEOTIDE SEQUENCE [LARGE SCALE GENOMIC DNA]</scope>
    <source>
        <strain evidence="2">cv. Hale</strain>
    </source>
</reference>
<organism evidence="1 2">
    <name type="scientific">Ricinus communis</name>
    <name type="common">Castor bean</name>
    <dbReference type="NCBI Taxonomy" id="3988"/>
    <lineage>
        <taxon>Eukaryota</taxon>
        <taxon>Viridiplantae</taxon>
        <taxon>Streptophyta</taxon>
        <taxon>Embryophyta</taxon>
        <taxon>Tracheophyta</taxon>
        <taxon>Spermatophyta</taxon>
        <taxon>Magnoliopsida</taxon>
        <taxon>eudicotyledons</taxon>
        <taxon>Gunneridae</taxon>
        <taxon>Pentapetalae</taxon>
        <taxon>rosids</taxon>
        <taxon>fabids</taxon>
        <taxon>Malpighiales</taxon>
        <taxon>Euphorbiaceae</taxon>
        <taxon>Acalyphoideae</taxon>
        <taxon>Acalypheae</taxon>
        <taxon>Ricinus</taxon>
    </lineage>
</organism>
<gene>
    <name evidence="1" type="ORF">RCOM_1941310</name>
</gene>
<sequence length="168" mass="17636">MAETCGNAGIPIGDRNTRLRPPLVLGDDVGKACDAQFRVPLFTRQDGSEDFGERLVGDTRELLQLHDAGSAHQHVHDDGIHPAVKRIMEDGKPHVAALPDGADIGLAGEPYGPGMMDGIAAAIDPEGLHDLQHLAGMIGLFQHDPRCGNALLNAGRIVDDIGKTGGTG</sequence>
<keyword evidence="2" id="KW-1185">Reference proteome</keyword>
<dbReference type="AlphaFoldDB" id="B9TG59"/>
<dbReference type="Proteomes" id="UP000008311">
    <property type="component" value="Unassembled WGS sequence"/>
</dbReference>
<name>B9TG59_RICCO</name>
<evidence type="ECO:0000313" key="1">
    <source>
        <dbReference type="EMBL" id="EEF25154.1"/>
    </source>
</evidence>